<accession>A0A1X7UDP1</accession>
<keyword evidence="2" id="KW-0472">Membrane</keyword>
<evidence type="ECO:0000313" key="4">
    <source>
        <dbReference type="Proteomes" id="UP000007879"/>
    </source>
</evidence>
<keyword evidence="2" id="KW-0812">Transmembrane</keyword>
<feature type="region of interest" description="Disordered" evidence="1">
    <location>
        <begin position="64"/>
        <end position="216"/>
    </location>
</feature>
<reference evidence="3" key="2">
    <citation type="submission" date="2017-05" db="UniProtKB">
        <authorList>
            <consortium name="EnsemblMetazoa"/>
        </authorList>
    </citation>
    <scope>IDENTIFICATION</scope>
</reference>
<organism evidence="3">
    <name type="scientific">Amphimedon queenslandica</name>
    <name type="common">Sponge</name>
    <dbReference type="NCBI Taxonomy" id="400682"/>
    <lineage>
        <taxon>Eukaryota</taxon>
        <taxon>Metazoa</taxon>
        <taxon>Porifera</taxon>
        <taxon>Demospongiae</taxon>
        <taxon>Heteroscleromorpha</taxon>
        <taxon>Haplosclerida</taxon>
        <taxon>Niphatidae</taxon>
        <taxon>Amphimedon</taxon>
    </lineage>
</organism>
<keyword evidence="2" id="KW-1133">Transmembrane helix</keyword>
<feature type="transmembrane region" description="Helical" evidence="2">
    <location>
        <begin position="34"/>
        <end position="57"/>
    </location>
</feature>
<feature type="region of interest" description="Disordered" evidence="1">
    <location>
        <begin position="1"/>
        <end position="23"/>
    </location>
</feature>
<protein>
    <submittedName>
        <fullName evidence="3">Uncharacterized protein</fullName>
    </submittedName>
</protein>
<feature type="compositionally biased region" description="Low complexity" evidence="1">
    <location>
        <begin position="152"/>
        <end position="161"/>
    </location>
</feature>
<evidence type="ECO:0000256" key="2">
    <source>
        <dbReference type="SAM" id="Phobius"/>
    </source>
</evidence>
<dbReference type="Proteomes" id="UP000007879">
    <property type="component" value="Unassembled WGS sequence"/>
</dbReference>
<name>A0A1X7UDP1_AMPQE</name>
<keyword evidence="4" id="KW-1185">Reference proteome</keyword>
<reference evidence="4" key="1">
    <citation type="journal article" date="2010" name="Nature">
        <title>The Amphimedon queenslandica genome and the evolution of animal complexity.</title>
        <authorList>
            <person name="Srivastava M."/>
            <person name="Simakov O."/>
            <person name="Chapman J."/>
            <person name="Fahey B."/>
            <person name="Gauthier M.E."/>
            <person name="Mitros T."/>
            <person name="Richards G.S."/>
            <person name="Conaco C."/>
            <person name="Dacre M."/>
            <person name="Hellsten U."/>
            <person name="Larroux C."/>
            <person name="Putnam N.H."/>
            <person name="Stanke M."/>
            <person name="Adamska M."/>
            <person name="Darling A."/>
            <person name="Degnan S.M."/>
            <person name="Oakley T.H."/>
            <person name="Plachetzki D.C."/>
            <person name="Zhai Y."/>
            <person name="Adamski M."/>
            <person name="Calcino A."/>
            <person name="Cummins S.F."/>
            <person name="Goodstein D.M."/>
            <person name="Harris C."/>
            <person name="Jackson D.J."/>
            <person name="Leys S.P."/>
            <person name="Shu S."/>
            <person name="Woodcroft B.J."/>
            <person name="Vervoort M."/>
            <person name="Kosik K.S."/>
            <person name="Manning G."/>
            <person name="Degnan B.M."/>
            <person name="Rokhsar D.S."/>
        </authorList>
    </citation>
    <scope>NUCLEOTIDE SEQUENCE [LARGE SCALE GENOMIC DNA]</scope>
</reference>
<feature type="compositionally biased region" description="Low complexity" evidence="1">
    <location>
        <begin position="77"/>
        <end position="91"/>
    </location>
</feature>
<feature type="compositionally biased region" description="Polar residues" evidence="1">
    <location>
        <begin position="92"/>
        <end position="120"/>
    </location>
</feature>
<feature type="region of interest" description="Disordered" evidence="1">
    <location>
        <begin position="401"/>
        <end position="464"/>
    </location>
</feature>
<dbReference type="AlphaFoldDB" id="A0A1X7UDP1"/>
<dbReference type="EnsemblMetazoa" id="XM_003388274.2">
    <property type="protein sequence ID" value="XP_003388322.1"/>
    <property type="gene ID" value="LOC100631703"/>
</dbReference>
<dbReference type="EnsemblMetazoa" id="Aqu2.1.25760_001">
    <property type="protein sequence ID" value="Aqu2.1.25760_001"/>
    <property type="gene ID" value="Aqu2.1.25760"/>
</dbReference>
<proteinExistence type="predicted"/>
<feature type="compositionally biased region" description="Polar residues" evidence="1">
    <location>
        <begin position="1"/>
        <end position="11"/>
    </location>
</feature>
<evidence type="ECO:0000313" key="3">
    <source>
        <dbReference type="EnsemblMetazoa" id="Aqu2.1.25760_001"/>
    </source>
</evidence>
<sequence>MEGHSPRQSINGTSTTSSTGGTGQQSFESWLSDYWYILLIVLAVLVVLCVLVCACILRTKPRYSTPPGLMTAPPTANNNNESLRGSNNTNNVSSIRSSMPTISGGSTPIPSPNSSQQSVRGFNGVGGANGRIVRASPRLSSTSSDTLRPGANSVSSNSSTSLLRGGASPNRSSPNERSSRRPRGPMVRVTSLPDVQGGMRPAGSMVSVESSGSGRTGVSYRVHPSIDSEAVVEVGVTVLTPGDPERASRIATAAAIAESARKLAQEAASFIDNEAERDHYRMGSSYYSRPGSGRSARYPVSYHSPYRGTAEERGRPLQYERYNYPAPQGIELYEYHYPDSDQYQSDSYHRTNIDSYHDPYYSDTDPAYFNNRGGAHYYSYRHGNAGTRRSSDTRVQYNETVRANSEEDEPTGGSNGENGLEGPAGGGGGRELVDDEETTSSMESEASGEDSIRPPPPPLSSSAPAAKHLKNRHLKTYNTTPAINPGLRPEPPSHYFYRQNSYPKIRGVERYGHYHHGPGPVGSVTPRDRRHSITYKQSTHLPHPIDDHITVDV</sequence>
<gene>
    <name evidence="3" type="primary">100631703</name>
</gene>
<feature type="compositionally biased region" description="Low complexity" evidence="1">
    <location>
        <begin position="203"/>
        <end position="213"/>
    </location>
</feature>
<dbReference type="InParanoid" id="A0A1X7UDP1"/>
<evidence type="ECO:0000256" key="1">
    <source>
        <dbReference type="SAM" id="MobiDB-lite"/>
    </source>
</evidence>
<dbReference type="KEGG" id="aqu:100631703"/>